<dbReference type="GO" id="GO:0004315">
    <property type="term" value="F:3-oxoacyl-[acyl-carrier-protein] synthase activity"/>
    <property type="evidence" value="ECO:0007669"/>
    <property type="project" value="InterPro"/>
</dbReference>
<keyword evidence="2" id="KW-0597">Phosphoprotein</keyword>
<evidence type="ECO:0000256" key="7">
    <source>
        <dbReference type="SAM" id="MobiDB-lite"/>
    </source>
</evidence>
<feature type="domain" description="Ketosynthase family 3 (KS3)" evidence="9">
    <location>
        <begin position="2728"/>
        <end position="3154"/>
    </location>
</feature>
<feature type="active site" description="Proton acceptor; for dehydratase activity" evidence="6">
    <location>
        <position position="3648"/>
    </location>
</feature>
<feature type="region of interest" description="N-terminal hotdog fold" evidence="6">
    <location>
        <begin position="5302"/>
        <end position="5420"/>
    </location>
</feature>
<dbReference type="PROSITE" id="PS00606">
    <property type="entry name" value="KS3_1"/>
    <property type="match status" value="1"/>
</dbReference>
<dbReference type="Gene3D" id="3.30.70.3290">
    <property type="match status" value="4"/>
</dbReference>
<feature type="compositionally biased region" description="Pro residues" evidence="7">
    <location>
        <begin position="5417"/>
        <end position="5438"/>
    </location>
</feature>
<dbReference type="FunFam" id="3.40.47.10:FF:000019">
    <property type="entry name" value="Polyketide synthase type I"/>
    <property type="match status" value="4"/>
</dbReference>
<dbReference type="SMART" id="SM00825">
    <property type="entry name" value="PKS_KS"/>
    <property type="match status" value="4"/>
</dbReference>
<organism evidence="11 12">
    <name type="scientific">Actinomadura decatromicini</name>
    <dbReference type="NCBI Taxonomy" id="2604572"/>
    <lineage>
        <taxon>Bacteria</taxon>
        <taxon>Bacillati</taxon>
        <taxon>Actinomycetota</taxon>
        <taxon>Actinomycetes</taxon>
        <taxon>Streptosporangiales</taxon>
        <taxon>Thermomonosporaceae</taxon>
        <taxon>Actinomadura</taxon>
    </lineage>
</organism>
<dbReference type="Pfam" id="PF21089">
    <property type="entry name" value="PKS_DH_N"/>
    <property type="match status" value="3"/>
</dbReference>
<dbReference type="PANTHER" id="PTHR43775">
    <property type="entry name" value="FATTY ACID SYNTHASE"/>
    <property type="match status" value="1"/>
</dbReference>
<dbReference type="InterPro" id="IPR049552">
    <property type="entry name" value="PKS_DH_N"/>
</dbReference>
<feature type="region of interest" description="C-terminal hotdog fold" evidence="6">
    <location>
        <begin position="5438"/>
        <end position="5571"/>
    </location>
</feature>
<dbReference type="InterPro" id="IPR020807">
    <property type="entry name" value="PKS_DH"/>
</dbReference>
<feature type="compositionally biased region" description="Acidic residues" evidence="7">
    <location>
        <begin position="887"/>
        <end position="903"/>
    </location>
</feature>
<feature type="domain" description="Carrier" evidence="8">
    <location>
        <begin position="2636"/>
        <end position="2711"/>
    </location>
</feature>
<dbReference type="InterPro" id="IPR014030">
    <property type="entry name" value="Ketoacyl_synth_N"/>
</dbReference>
<dbReference type="SMART" id="SM01294">
    <property type="entry name" value="PKS_PP_betabranch"/>
    <property type="match status" value="2"/>
</dbReference>
<dbReference type="FunFam" id="1.10.1200.10:FF:000007">
    <property type="entry name" value="Probable polyketide synthase pks17"/>
    <property type="match status" value="4"/>
</dbReference>
<evidence type="ECO:0000256" key="4">
    <source>
        <dbReference type="ARBA" id="ARBA00023268"/>
    </source>
</evidence>
<feature type="active site" description="Proton donor; for dehydratase activity" evidence="6">
    <location>
        <position position="2100"/>
    </location>
</feature>
<dbReference type="InterPro" id="IPR057326">
    <property type="entry name" value="KR_dom"/>
</dbReference>
<feature type="compositionally biased region" description="Low complexity" evidence="7">
    <location>
        <begin position="996"/>
        <end position="1014"/>
    </location>
</feature>
<feature type="domain" description="Ketosynthase family 3 (KS3)" evidence="9">
    <location>
        <begin position="1017"/>
        <end position="1441"/>
    </location>
</feature>
<dbReference type="InterPro" id="IPR032821">
    <property type="entry name" value="PKS_assoc"/>
</dbReference>
<evidence type="ECO:0000313" key="12">
    <source>
        <dbReference type="Proteomes" id="UP000323505"/>
    </source>
</evidence>
<evidence type="ECO:0000259" key="8">
    <source>
        <dbReference type="PROSITE" id="PS50075"/>
    </source>
</evidence>
<dbReference type="SUPFAM" id="SSF47336">
    <property type="entry name" value="ACP-like"/>
    <property type="match status" value="4"/>
</dbReference>
<dbReference type="InterPro" id="IPR049551">
    <property type="entry name" value="PKS_DH_C"/>
</dbReference>
<dbReference type="InterPro" id="IPR042104">
    <property type="entry name" value="PKS_dehydratase_sf"/>
</dbReference>
<dbReference type="Pfam" id="PF00550">
    <property type="entry name" value="PP-binding"/>
    <property type="match status" value="4"/>
</dbReference>
<feature type="domain" description="Ketosynthase family 3 (KS3)" evidence="9">
    <location>
        <begin position="4413"/>
        <end position="4841"/>
    </location>
</feature>
<dbReference type="SMART" id="SM00827">
    <property type="entry name" value="PKS_AT"/>
    <property type="match status" value="4"/>
</dbReference>
<feature type="domain" description="Carrier" evidence="8">
    <location>
        <begin position="4318"/>
        <end position="4396"/>
    </location>
</feature>
<feature type="region of interest" description="C-terminal hotdog fold" evidence="6">
    <location>
        <begin position="3752"/>
        <end position="3887"/>
    </location>
</feature>
<dbReference type="RefSeq" id="WP_148756986.1">
    <property type="nucleotide sequence ID" value="NZ_VSRQ01000001.1"/>
</dbReference>
<feature type="region of interest" description="N-terminal hotdog fold" evidence="6">
    <location>
        <begin position="1905"/>
        <end position="2026"/>
    </location>
</feature>
<dbReference type="InterPro" id="IPR009081">
    <property type="entry name" value="PP-bd_ACP"/>
</dbReference>
<evidence type="ECO:0000259" key="10">
    <source>
        <dbReference type="PROSITE" id="PS52019"/>
    </source>
</evidence>
<protein>
    <submittedName>
        <fullName evidence="11">SDR family NAD(P)-dependent oxidoreductase</fullName>
    </submittedName>
</protein>
<dbReference type="CDD" id="cd00833">
    <property type="entry name" value="PKS"/>
    <property type="match status" value="4"/>
</dbReference>
<dbReference type="Pfam" id="PF02801">
    <property type="entry name" value="Ketoacyl-synt_C"/>
    <property type="match status" value="4"/>
</dbReference>
<dbReference type="PROSITE" id="PS52019">
    <property type="entry name" value="PKS_MFAS_DH"/>
    <property type="match status" value="3"/>
</dbReference>
<dbReference type="SUPFAM" id="SSF55048">
    <property type="entry name" value="Probable ACP-binding domain of malonyl-CoA ACP transacylase"/>
    <property type="match status" value="4"/>
</dbReference>
<evidence type="ECO:0000256" key="6">
    <source>
        <dbReference type="PROSITE-ProRule" id="PRU01363"/>
    </source>
</evidence>
<sequence length="6180" mass="643542">MRDTEPAYTGPEDSAVAVVGVACRLPGAPGPDAFWDLLSAGRDAITETPPDRWADGDGATRIRRGGFLDEIDRFDAAFFGISPREAAAMDPRQRLMLELAWEALEDARIVPATLRGSATGVFAGAIGDDYASLVTRIGAPAVGRHTITGLSRGVIANRVSYTLGLRGPSMTVDAAQSSSLVAVHLACESLRRGESELALAGGVSLAITAEGTVAVDRFGALSPDGRCHTFDARANGYVRGEGGGVVALKPLAAALADGDPVHCVILGGATNNDGGTDALTVPSAAAQESVIRRACAAAGVSPADVQYVELHGTGTRRGDPVEAAALGAALGARRPPGSPLPVGSAKTNVGHLEGAAGIAGLIKAVLSVQHRRLPASLNFESPNPDIPLDELNLRVQRETGPWPHPDRPLVAGVSSFGMGGTNCHVVLAEAPRRPEPEADAEQDAPGGAVPVLWPVSAASPKALRGQAARLAEFAASEPHAADEDVAYSLGVTRTSFERRAVVVGDDRAELLRGVTAVAAGAPAAGVVRGVAGAGGVAFLFSGQGSQRPGMGSGLYRAHPVFAAALDEVCAHFSAPIKDLMFAPAGSPEAASLDRTAHTQTALFAIETALARLLGHWGVRPALLLGHSIGEITAAHIAGVLSLEDACALVEARGRLMQALPATGAMAALQATEAEVLAVLDGRRDVTIAAVNGPSSVVVSGDEDAVLEVAAHWRDAGRKARRLRVSHAFHSPHMDGMLDEFRRVAEGLRPRPPEIPVVSNLTGTIATGEQLAAPEYWVRHVREAVRFADGVRAVEGAAVAVELGPDGVLTAMARESLPKGVALVPALRRDRPEARTLATALATLHAHGAELDWDALLPGARRIALPTYAFDRRRHWLRGSPAPRTEAAEVDPAPDEEPPTDAPDDPAGLPEAERAHRLRELVRAHTALVLGHDDPASVDGTRAFKELGFDSLMVVELRDRLADATGIDLPTTLLFEHPTAAAVADLLARETGGTAEPVRPVDVPTTSTSTSTSTSTDDDPVVIVAMGCRYPGGASSPEDLWRIVSSGTDALSPFPDDRGWDLDTLRDPDRPGSSHTRHGGFLSGIADFDAGFFGISPREAAAMDPQQRLLLETAWETLERAGIAPGTLRGSATGVFVGATAQDYGPRLHDPADEAGGYLLTGTSVSLASGRVAYTLGLEGPAVTVDTACSSSLVALHLAAQAVRRGECSLALAGGVTVMSTPGMFVEFSRQRGLSPDGRCKAFAAAADGTGWAEGVGLVLLERLSDARRHGHPILAAVRGSAINQDGASNGLTAPNGASQRRVIAQALADAGLSPTDVDAVEAHGTGTRLGDPIEARALLDAYGRDRDPERPLLLGSVKSNIGHTQAAAGAAGVIAMVQAMRHGVLPPTLHVDEPTPHVDWSSGTVALRVEATPWPEADRPRRAAVSSFGISGTNAHLILEAVPEPAREQAAAPAGPIGALTAWPVTARTGEALRAQAARLRDLDADPADVGLSLATGRAPFPERAVVLGRDAAERLRGLDALAGEGSAPELVLGTTAASGATVFVYPGQGSQWVGMGTELLDSSPVFRARAEECAAALEPHVDWSPLDVLRGTGAPLDRVDVVQPALWAVMVSLTALWESLGVRPDTVIGHSQGEIAAAAVSEALSLADAAAVVALRSRALVALAGTGGMASVLLPAPVVAERIAAWGDLLDVATVNGPNATVVAGDAAAIAELVAGCEADGVQARTIPVDYASHCARVEGIRDEVLAALAPIRPGRPRVPMLSTVTGEPVGDGELDAAYWFRNLRRTVRFADGVRGLLERGRAFFVEASPHPVLTTAVQDVAEDAGVPAAAVGTLRRDEGGLDRFARSAAELYVQGGTVDWAAAHPGARRVDLPTYPFQRERHWLAAPAASGDVGALGLASADHPLLGAAVAAADGDATVFTGRISTRTHPWLADHAVTGTVLLPGAAIAELALHAGARLGAEAVDDLALEAPLVLDGAEAVEIQVIVGAADPSGRRPVGLHSRHGDGAWTRNATGALAPAAGPAPGDDLAVWPPPGATPIDLSRRYDELAGQGYDYGPAFQTLRAAWRTGDAVFAEVGLAETEAGDAGGFGVHPALLDGALHAVGLAVPGSAEGPLLPFSWSGVRLHAVGASTLRVRIAAVDGGAVSLVFADALGAAVGSVDALAMRPVSPGALSRAGRSPGLYTVEWRPVPLPAAGSAQVVVLGAETFGLPAVADLDAAAEAAPDAVLVPVETAASDDSGEGVRAALSRVLDVLRVWTDDERFEDAKLAFVTRGMEADPVAAAVWGLVRTAQAENPDRFLLIDVDGEGSARDIPAALATAEPQSALREGSCLVPRLAPASPEEGPPVAFPPDGTVLITGGTGTLGALTARHLVVRHGVRHLLLTSRSGAAAPGAAELADELTALGADVHIAACDAGDADALAGLLDSVPADRPLAAIVHTAGTLNDATIANLTSDQLDAVLAAKADAAWHLHRLTRDLPLRAFVLYSSITGTLGSPGQGGYTAANAFLDALAHHRHQQGLAATSIAWGLWDEASGMTGHMSQADRTRMRRGGVAPLDTAQGLALLDAALGTARPVTVAAALDLAGTRTGPVAAPLRGLVRAPARRARAADAAEDGTSALARRLAAAPEEERHGILLDLVRAHASAVLGHGTPETVVAGRPFKEIGFDSLTAVELRNRLATATGLRLPATLVFDHPTPDTLAARLRSGLLGDAAAAPAAAPAVDGDEPIAVIGMACRYPGDIATPEDLWDLVAAGGTALTDFPGDRGWDLDRLFHPDSERPGTSHTRKGGFLRDADHFDPAFFGISPREAATIDPQQRLLLETAWEAIENAHIDPTGLGGTATGVYTGIMYGDYGSRLQSVPEEFEGYLGNGSYGSVASGRIAYTLGLQGPAISVDTACSSSLVATHLACQALRSGQVGLALAGGVTVMATPATFVDFSRQRGLARDGLCKPFAAAADGTGFAEGAGLLLLERLSDAQRNGHRVLAVIRGSAVNQDGASNGLTAPNGPSQERVIHTALTDAGLNAADIDAVEAHGTGTTLGDPIEAQALINTYGRERDPEKPLWLGSIKSNIGHAQAAAGVAGIIKMVLAIRHRTLPRSLHIDAPSPHVDWDDSGVRLLDQAQPWPDTDRPRRAAVSSFGISGTNAHVIVEQPPDEPEPERPEAARLPAVPWALSAKSEAALRDQARRLRALVEDDPDADVRAVAHALATGRALFDHRAVVVAADRDGLLDGLGALASGRTTAAAVRGSAGRPGGVAFLFSGQGSQRAGMGRELYEHFPVFAEALDEACAALDPHLDTPLKEVMFADDGALLDQTVYTQPALFAHQTALHRLITSFGIVPTHFLGHSIGELTAAHLAGVLSLQDAATLITTRARLMQGSRPGVMIAINASEDAVAERIAGRELAVAAVNAPDAVVVSGDAGDADEVAAEFEERGHRVRRLAVSRAFHSPHMDPVLDELRATAARLTLRPPEVPIVSDLTGEIATADELTDPDYWARHVRGTVRFADGVAALDAAGVGVCLELGPDATLTALARRVLDDGEGAVATAPRGLDASRGVVAALAGLHVRGVPVRWEGLTRPGRPVRLPNYPFQRARYWLDAPVGSDPSGLGLAETGHPLLGAAVQVAGQDETLFTGRFSAGAPSWLADHEVAGTPLLPAAALVELVLRAGLETGLERIAELALEAPLVPPESGAVQLQVVAGPPDATSGRRPVSVHARPDTPGAPWTRHATGTLTTAGPPPSEPLTQWPPADAAELPVDGVYERLAGHGYGYGPAFQGLRAAWRRGDDLYAEVELPGGAETSRYSIHPALLDAALHVLPAANDGTGPLRLPFAWTGVSVFATGATRVRVRLSPRGESGFALAVHTPDGDPVLTADALTLRPVRADRLARAAGRGALRHVVWTPTPLADAPDGTVAVLGPDGLAGLSGTPDAVVVPVASPGVDPVAETHALAAEVLELLQGWLARSTTEASRLVVLTERAETAREGDVVADLAAAAVRGLVRSAQSEHPGRFVLLDVDGADASRSAVAAAALSGLPELVLRDGIAFAPEVARLPVTDRPAPELDGTVLITGGTGTLGALAARHLITRHGVRDLLLVSRSGLEAPGARELLADLTALDARVTIATCDAADPDALSALLGTIPPDRPLRAVIHAAGTTDDATLTHLTSDQLRTVLQPKADAAWNLHQLTQHLPLRAFVLYSSVTAVLGNPGQANYAAANAFLDGLARHRHQQGLPATSIAWGLWQTTSTITAQLDAADRRRLDDAGLRPLDDEEALDLLDAALGQDRPAVVGAPIDRLGRPQKRRPQQPAVALDHADLPPERRREALLDLARTEIAAVLAHPDPRAIGSEASFAELGFDSLTGLELRNRIATATGLSLPASLVFDHPTPAALAAYLDAELTGTREAPTPHAASGQPDEPIAVIGMACRYPGEVTTPEQLWDLLAQGRHAVTDFPTSRGWDLDRLFHPDPDHSGTSYTRKGGFLHDADHFDPAFFGISPREATAIDPQQRLLLETAWEAIENARIDPTTLTGTATGVFTGIMYADYAARLHATGTSTPVEGYLSTGSAPSVASGRIAYSLGLQGPAISVDTACSSSLVATHLACQALRSGQTDLALAGGATVMATPATFIEFSRQRGLAPDGLCKAFADTADGTAWSEGAGLLLLERLSDAQRNGHPILAVIRGTAVNQDGASNGLTAPNGPSQERVIDSALTDAGLSPADIDAVEAHGTGTTLGDPIEAQALINTYGRERDPDKPLWLGSIKSNIGHTQAAAGVAGIIKMILAIRHRTLPQTLHVNAPSPHVDWEDSGVRLLDQAHPWPDTDRPRRAAVSSFGISGTNAHVVIEEAPQEAERPEGERTSLPIPWLLSARTETALRAQAVRLHDFVQATPDLDPIDAGLSLATTRAALDHRAAIVASDREEFLDGLRSLAAGETPPQVVRDTAREGKVAFLFPGQGSQRPGMGRELYADFPVFAEALDETCAAFDPHLDVPLQEVMFGDGQEVDQTLYTQPALFAFQTALYRLTTSYGPEPHVLLGHSIGELTAAHLAGVLTLDDAAVLVTARARLMQDSRPGAMVAIGASEEEVADTLAAYADRLSVAAVNAPGSVVVSGDPEAAEEVARLWAERGRRTRRLNVGRAFHSPFMDPVLDELRDVARTLEHGPPKIPVISNLTGRTGDRLTDPDYWADHARGTVRFADGVAALAEQGVTTLVELGSDAVLTPAVRQTLDGGGADAVPTLHRERPETRAFATALAHLHARGAAVDWPALIGPARTVALPTYPFEHARYWLDATAPAGDVATAGLDPTGHPLLDAAVPAPDGSVTYTGRISPATRPWLADHAIDGTVLLPGAAFAEFALAAGARLDGEELGGLTLEAPLVLPEEGVRIQVAVGAPDEAGRRSLDVHSRRDGGWTRHATGHLSPGTTPPEPAPPEPAPPAAWPPPGADPVDVDGLYARLAERGYEYGPAFQGLRAAWRLGGELHAEVRVPDAAQDGFALHPVLLDAALHLLAADAENDELRLPFAWTDVALRSAGHTDLRVRIVRDGVDKAALTFTAPDGTAVATVGSIAVRAVDPARLRKSGDGPLEQVWRPVPPASRPAPRALILGDDALGLGLETRRDPDSLAAASPDITLVAFPAPEGEDPARAAHDSTRQALELLQGWLADDRFEDVPLAVVTRDATAGNPVSAAVRGLVRSAQSEHPGRFVLLDLDGAETSLRSVTDALACGEPDVAVRDGRAHAPVLAPVPSTGGEPPALDGTVLITGGTGTLGALTARHLVTRHGVRDLLLVSRSGLDAPGAREVHTELTALDARVTIATCDAADPDALSALLDTIPPDRPLRAVIHAAGTTDDATLTHLTPDHLHTVLTGKADAAWNLHRLTQHLPLQAFVLFSSVAATLGNPGQGNYSAANSFLDALARHRHRQGLPATSIAWGLWQTTSTITAQLDATDRKRLERTGLRPLADDEALRLLDAALASNRPAPIAAGFSGRLLRELTRPRRREPDSGPRAGRLRELPGPERRDAVTALVLAKVAEVLGHTAPDTVDRGRGFQDMGVDSLTAVELRNRLDVATGLRLPATVVFDHPRPDALAEFVLGELDFAAGGPRPPLLSDLDRLEEQLHDLPEDLRGQLATRLGNLLDRLAPAAPEPAAELTERLDSASDDEIFDFIDREFGAETGAEDRRGLTSHGE</sequence>
<dbReference type="Pfam" id="PF14765">
    <property type="entry name" value="PS-DH"/>
    <property type="match status" value="3"/>
</dbReference>
<dbReference type="InterPro" id="IPR014043">
    <property type="entry name" value="Acyl_transferase_dom"/>
</dbReference>
<feature type="region of interest" description="Disordered" evidence="7">
    <location>
        <begin position="5391"/>
        <end position="5439"/>
    </location>
</feature>
<feature type="region of interest" description="Disordered" evidence="7">
    <location>
        <begin position="3702"/>
        <end position="3732"/>
    </location>
</feature>
<evidence type="ECO:0000256" key="3">
    <source>
        <dbReference type="ARBA" id="ARBA00022679"/>
    </source>
</evidence>
<dbReference type="EMBL" id="VSRQ01000001">
    <property type="protein sequence ID" value="TYK52463.1"/>
    <property type="molecule type" value="Genomic_DNA"/>
</dbReference>
<keyword evidence="12" id="KW-1185">Reference proteome</keyword>
<keyword evidence="1" id="KW-0596">Phosphopantetheine</keyword>
<feature type="domain" description="Ketosynthase family 3 (KS3)" evidence="9">
    <location>
        <begin position="13"/>
        <end position="429"/>
    </location>
</feature>
<dbReference type="SUPFAM" id="SSF53901">
    <property type="entry name" value="Thiolase-like"/>
    <property type="match status" value="4"/>
</dbReference>
<dbReference type="Gene3D" id="3.10.129.110">
    <property type="entry name" value="Polyketide synthase dehydratase"/>
    <property type="match status" value="3"/>
</dbReference>
<dbReference type="PROSITE" id="PS50075">
    <property type="entry name" value="CARRIER"/>
    <property type="match status" value="4"/>
</dbReference>
<feature type="domain" description="PKS/mFAS DH" evidence="10">
    <location>
        <begin position="3616"/>
        <end position="3887"/>
    </location>
</feature>
<feature type="region of interest" description="C-terminal hotdog fold" evidence="6">
    <location>
        <begin position="2039"/>
        <end position="2177"/>
    </location>
</feature>
<evidence type="ECO:0000256" key="5">
    <source>
        <dbReference type="ARBA" id="ARBA00023315"/>
    </source>
</evidence>
<feature type="compositionally biased region" description="Basic and acidic residues" evidence="7">
    <location>
        <begin position="5391"/>
        <end position="5405"/>
    </location>
</feature>
<dbReference type="InterPro" id="IPR049900">
    <property type="entry name" value="PKS_mFAS_DH"/>
</dbReference>
<keyword evidence="4" id="KW-0511">Multifunctional enzyme</keyword>
<dbReference type="InterPro" id="IPR036291">
    <property type="entry name" value="NAD(P)-bd_dom_sf"/>
</dbReference>
<evidence type="ECO:0000259" key="9">
    <source>
        <dbReference type="PROSITE" id="PS52004"/>
    </source>
</evidence>
<dbReference type="Pfam" id="PF00698">
    <property type="entry name" value="Acyl_transf_1"/>
    <property type="match status" value="4"/>
</dbReference>
<feature type="region of interest" description="Disordered" evidence="7">
    <location>
        <begin position="4295"/>
        <end position="4314"/>
    </location>
</feature>
<dbReference type="SMART" id="SM00822">
    <property type="entry name" value="PKS_KR"/>
    <property type="match status" value="3"/>
</dbReference>
<dbReference type="CDD" id="cd08956">
    <property type="entry name" value="KR_3_FAS_SDR_x"/>
    <property type="match status" value="3"/>
</dbReference>
<dbReference type="Gene3D" id="3.40.50.720">
    <property type="entry name" value="NAD(P)-binding Rossmann-like Domain"/>
    <property type="match status" value="3"/>
</dbReference>
<reference evidence="11 12" key="1">
    <citation type="submission" date="2019-08" db="EMBL/GenBank/DDBJ databases">
        <title>Actinomadura sp. nov. CYP1-5 isolated from mountain soil.</title>
        <authorList>
            <person name="Songsumanus A."/>
            <person name="Kuncharoen N."/>
            <person name="Kudo T."/>
            <person name="Yuki M."/>
            <person name="Igarashi Y."/>
            <person name="Tanasupawat S."/>
        </authorList>
    </citation>
    <scope>NUCLEOTIDE SEQUENCE [LARGE SCALE GENOMIC DNA]</scope>
    <source>
        <strain evidence="11 12">CYP1-5</strain>
    </source>
</reference>
<dbReference type="PROSITE" id="PS00012">
    <property type="entry name" value="PHOSPHOPANTETHEINE"/>
    <property type="match status" value="4"/>
</dbReference>
<dbReference type="InterPro" id="IPR016039">
    <property type="entry name" value="Thiolase-like"/>
</dbReference>
<dbReference type="SMART" id="SM00823">
    <property type="entry name" value="PKS_PP"/>
    <property type="match status" value="4"/>
</dbReference>
<dbReference type="InterPro" id="IPR006162">
    <property type="entry name" value="Ppantetheine_attach_site"/>
</dbReference>
<dbReference type="SUPFAM" id="SSF51735">
    <property type="entry name" value="NAD(P)-binding Rossmann-fold domains"/>
    <property type="match status" value="6"/>
</dbReference>
<dbReference type="PANTHER" id="PTHR43775:SF51">
    <property type="entry name" value="INACTIVE PHENOLPHTHIOCEROL SYNTHESIS POLYKETIDE SYNTHASE TYPE I PKS1-RELATED"/>
    <property type="match status" value="1"/>
</dbReference>
<dbReference type="InterPro" id="IPR013968">
    <property type="entry name" value="PKS_KR"/>
</dbReference>
<dbReference type="InterPro" id="IPR016036">
    <property type="entry name" value="Malonyl_transacylase_ACP-bd"/>
</dbReference>
<dbReference type="Proteomes" id="UP000323505">
    <property type="component" value="Unassembled WGS sequence"/>
</dbReference>
<dbReference type="InterPro" id="IPR001227">
    <property type="entry name" value="Ac_transferase_dom_sf"/>
</dbReference>
<gene>
    <name evidence="11" type="ORF">FXF68_01390</name>
</gene>
<feature type="domain" description="PKS/mFAS DH" evidence="10">
    <location>
        <begin position="5302"/>
        <end position="5571"/>
    </location>
</feature>
<dbReference type="Pfam" id="PF00109">
    <property type="entry name" value="ketoacyl-synt"/>
    <property type="match status" value="4"/>
</dbReference>
<feature type="region of interest" description="Disordered" evidence="7">
    <location>
        <begin position="5985"/>
        <end position="6008"/>
    </location>
</feature>
<feature type="domain" description="PKS/mFAS DH" evidence="10">
    <location>
        <begin position="1905"/>
        <end position="2177"/>
    </location>
</feature>
<name>A0A5D3FW50_9ACTN</name>
<feature type="region of interest" description="Disordered" evidence="7">
    <location>
        <begin position="879"/>
        <end position="908"/>
    </location>
</feature>
<dbReference type="GO" id="GO:0006633">
    <property type="term" value="P:fatty acid biosynthetic process"/>
    <property type="evidence" value="ECO:0007669"/>
    <property type="project" value="InterPro"/>
</dbReference>
<dbReference type="InterPro" id="IPR014031">
    <property type="entry name" value="Ketoacyl_synth_C"/>
</dbReference>
<evidence type="ECO:0000313" key="11">
    <source>
        <dbReference type="EMBL" id="TYK52463.1"/>
    </source>
</evidence>
<feature type="region of interest" description="Disordered" evidence="7">
    <location>
        <begin position="991"/>
        <end position="1017"/>
    </location>
</feature>
<evidence type="ECO:0000256" key="2">
    <source>
        <dbReference type="ARBA" id="ARBA00022553"/>
    </source>
</evidence>
<keyword evidence="5" id="KW-0012">Acyltransferase</keyword>
<dbReference type="SMART" id="SM00826">
    <property type="entry name" value="PKS_DH"/>
    <property type="match status" value="3"/>
</dbReference>
<feature type="region of interest" description="N-terminal hotdog fold" evidence="6">
    <location>
        <begin position="3616"/>
        <end position="3740"/>
    </location>
</feature>
<dbReference type="InterPro" id="IPR016035">
    <property type="entry name" value="Acyl_Trfase/lysoPLipase"/>
</dbReference>
<dbReference type="Pfam" id="PF22953">
    <property type="entry name" value="SpnB_Rossmann"/>
    <property type="match status" value="3"/>
</dbReference>
<proteinExistence type="predicted"/>
<dbReference type="Pfam" id="PF16197">
    <property type="entry name" value="KAsynt_C_assoc"/>
    <property type="match status" value="4"/>
</dbReference>
<feature type="active site" description="Proton donor; for dehydratase activity" evidence="6">
    <location>
        <position position="5496"/>
    </location>
</feature>
<dbReference type="Pfam" id="PF08659">
    <property type="entry name" value="KR"/>
    <property type="match status" value="3"/>
</dbReference>
<dbReference type="InterPro" id="IPR020806">
    <property type="entry name" value="PKS_PP-bd"/>
</dbReference>
<dbReference type="InterPro" id="IPR020841">
    <property type="entry name" value="PKS_Beta-ketoAc_synthase_dom"/>
</dbReference>
<comment type="caution">
    <text evidence="11">The sequence shown here is derived from an EMBL/GenBank/DDBJ whole genome shotgun (WGS) entry which is preliminary data.</text>
</comment>
<keyword evidence="3" id="KW-0808">Transferase</keyword>
<dbReference type="Gene3D" id="3.40.47.10">
    <property type="match status" value="4"/>
</dbReference>
<dbReference type="InterPro" id="IPR055123">
    <property type="entry name" value="SpnB-like_Rossmann"/>
</dbReference>
<dbReference type="GO" id="GO:0031177">
    <property type="term" value="F:phosphopantetheine binding"/>
    <property type="evidence" value="ECO:0007669"/>
    <property type="project" value="InterPro"/>
</dbReference>
<feature type="domain" description="Carrier" evidence="8">
    <location>
        <begin position="6013"/>
        <end position="6088"/>
    </location>
</feature>
<evidence type="ECO:0000256" key="1">
    <source>
        <dbReference type="ARBA" id="ARBA00022450"/>
    </source>
</evidence>
<dbReference type="PROSITE" id="PS52004">
    <property type="entry name" value="KS3_2"/>
    <property type="match status" value="4"/>
</dbReference>
<dbReference type="Gene3D" id="1.10.1200.10">
    <property type="entry name" value="ACP-like"/>
    <property type="match status" value="4"/>
</dbReference>
<dbReference type="Gene3D" id="3.40.366.10">
    <property type="entry name" value="Malonyl-Coenzyme A Acyl Carrier Protein, domain 2"/>
    <property type="match status" value="4"/>
</dbReference>
<accession>A0A5D3FW50</accession>
<feature type="active site" description="Proton acceptor; for dehydratase activity" evidence="6">
    <location>
        <position position="5333"/>
    </location>
</feature>
<dbReference type="SUPFAM" id="SSF52151">
    <property type="entry name" value="FabD/lysophospholipase-like"/>
    <property type="match status" value="4"/>
</dbReference>
<feature type="active site" description="Proton donor; for dehydratase activity" evidence="6">
    <location>
        <position position="3811"/>
    </location>
</feature>
<dbReference type="GO" id="GO:0004312">
    <property type="term" value="F:fatty acid synthase activity"/>
    <property type="evidence" value="ECO:0007669"/>
    <property type="project" value="TreeGrafter"/>
</dbReference>
<feature type="domain" description="Carrier" evidence="8">
    <location>
        <begin position="915"/>
        <end position="990"/>
    </location>
</feature>
<dbReference type="InterPro" id="IPR050091">
    <property type="entry name" value="PKS_NRPS_Biosynth_Enz"/>
</dbReference>
<dbReference type="InterPro" id="IPR018201">
    <property type="entry name" value="Ketoacyl_synth_AS"/>
</dbReference>
<feature type="active site" description="Proton acceptor; for dehydratase activity" evidence="6">
    <location>
        <position position="1937"/>
    </location>
</feature>
<dbReference type="InterPro" id="IPR036736">
    <property type="entry name" value="ACP-like_sf"/>
</dbReference>
<dbReference type="FunFam" id="3.40.366.10:FF:000002">
    <property type="entry name" value="Probable polyketide synthase 2"/>
    <property type="match status" value="2"/>
</dbReference>